<dbReference type="SUPFAM" id="SSF55545">
    <property type="entry name" value="beta-N-acetylhexosaminidase-like domain"/>
    <property type="match status" value="1"/>
</dbReference>
<dbReference type="InterPro" id="IPR006311">
    <property type="entry name" value="TAT_signal"/>
</dbReference>
<proteinExistence type="inferred from homology"/>
<feature type="domain" description="Beta-hexosaminidase bacterial type N-terminal" evidence="6">
    <location>
        <begin position="91"/>
        <end position="229"/>
    </location>
</feature>
<dbReference type="Gene3D" id="3.20.20.80">
    <property type="entry name" value="Glycosidases"/>
    <property type="match status" value="1"/>
</dbReference>
<dbReference type="SUPFAM" id="SSF89372">
    <property type="entry name" value="Fucose-specific lectin"/>
    <property type="match status" value="1"/>
</dbReference>
<feature type="compositionally biased region" description="Basic and acidic residues" evidence="4">
    <location>
        <begin position="718"/>
        <end position="731"/>
    </location>
</feature>
<feature type="region of interest" description="Disordered" evidence="4">
    <location>
        <begin position="718"/>
        <end position="741"/>
    </location>
</feature>
<sequence length="1149" mass="122190">MRTENTPDPVSTPPTTPASPPDDPVHADSAPGVRTPVGPARRSVLAGLAAATATAAGAGTALGAPGAGPELRVGAGPARPAAPQRPSADAPETIPALRSWIAEHGSFRFRSRVVVPRGDRELRGVAETFAEDLEALTGSRVRIEDGDRAREGSILLTRTRGGAKRGRSGKAQPATGEHGTEAYGLDVAEAVTISGSAAHGVFNGTRTVLQLLAADHDHNSIPRGKARDWPDKEVRGALVDNTPRHYSMTWWKDLFRQMSHLKLNQTNLYIDGIGLDRAERKQIDELAAQYFIELVPQLNMPGHMAQILPAHPEYQLVNADGTKNPVALDLTNPKAVDWALDRMEEHLEEFDGPEWHLGSDEFPGWPGTGADHPQLDAYAQERFGKDAAFADLFADFQNQANARVKKHGKTMLVWNDMIRASKVVTLDADVTVEYWIQHPDLPGLLSGPQIAERGNPLINSHVDFMYYDQSKRNLDPRDIYESFDVNRIALDDPVDPRSVRGARICVWLAWINTPMESDAEVLENILPPLQALSQVLWGSPRPAETWDGFASVREAVGRAPGLIPLSENAIRPDPAIAHDAEERIVVAARDAHGRLHLSRQIVPGLTRFDVHTLAKDAASSPLLAADEDGALVLASRTRSGGLLLGREKAPADGRFAIERPRVQADAIALSGGVAIVRDGGDLRAVDADGGKGVRIARHATGTPSAAHDGERTVVVARRDGGRRGSGGDRGKGRGGSGGSAAGLVLVRGAGDSWRSDEIDDVSPASDPIVLAHEGEARLLVIDEDARMRLGTVEGDAVTWATLGTGASGAPTGGVGPDGAMHAAWRTSDGALMHADVTDGAGKASKAAEDVLDDPTLGFDRDGGVRLLVRTGRCTLRVAATAGSGWETADLAESTVGRAPLSWDSHGWPTYVTATSYGDLQTGTQWGKIADWGRDFMIGTISAPSDDLLPSALARVRLRDRFTKDTSDRFEVLQPQGKESAPAPRIGGGRLEISSDDPFFSLLAADTTLAKGNMSIEVQIGALLESAKTQNTVMVGTARDAKNYAVAWYSAVDQRIGFDVVSDGVLLPSGAGGTVPAVLGAGDRLGVTVTGTWMAAHVQHQGVWSRVHTGVINAPEDMTDPEVRGRCRAATALRGDAGTLALGELVVRVR</sequence>
<reference evidence="7" key="1">
    <citation type="submission" date="2022-05" db="EMBL/GenBank/DDBJ databases">
        <title>Genomic analysis of Brachybacterium sp. CBA3104.</title>
        <authorList>
            <person name="Roh S.W."/>
            <person name="Kim Y.B."/>
            <person name="Kim Y."/>
        </authorList>
    </citation>
    <scope>NUCLEOTIDE SEQUENCE</scope>
    <source>
        <strain evidence="7">CBA3104</strain>
    </source>
</reference>
<protein>
    <submittedName>
        <fullName evidence="7">Beta-N-acetylhexosaminidase</fullName>
    </submittedName>
</protein>
<dbReference type="RefSeq" id="WP_249478080.1">
    <property type="nucleotide sequence ID" value="NZ_CP097218.1"/>
</dbReference>
<dbReference type="EMBL" id="CP097218">
    <property type="protein sequence ID" value="UQN28915.1"/>
    <property type="molecule type" value="Genomic_DNA"/>
</dbReference>
<name>A0ABY4N6Y3_9MICO</name>
<feature type="region of interest" description="Disordered" evidence="4">
    <location>
        <begin position="1"/>
        <end position="39"/>
    </location>
</feature>
<feature type="compositionally biased region" description="Pro residues" evidence="4">
    <location>
        <begin position="10"/>
        <end position="22"/>
    </location>
</feature>
<evidence type="ECO:0000313" key="7">
    <source>
        <dbReference type="EMBL" id="UQN28915.1"/>
    </source>
</evidence>
<dbReference type="Gene3D" id="3.30.379.10">
    <property type="entry name" value="Chitobiase/beta-hexosaminidase domain 2-like"/>
    <property type="match status" value="1"/>
</dbReference>
<evidence type="ECO:0000256" key="3">
    <source>
        <dbReference type="ARBA" id="ARBA00023295"/>
    </source>
</evidence>
<organism evidence="7 8">
    <name type="scientific">Brachybacterium kimchii</name>
    <dbReference type="NCBI Taxonomy" id="2942909"/>
    <lineage>
        <taxon>Bacteria</taxon>
        <taxon>Bacillati</taxon>
        <taxon>Actinomycetota</taxon>
        <taxon>Actinomycetes</taxon>
        <taxon>Micrococcales</taxon>
        <taxon>Dermabacteraceae</taxon>
        <taxon>Brachybacterium</taxon>
    </lineage>
</organism>
<dbReference type="InterPro" id="IPR015883">
    <property type="entry name" value="Glyco_hydro_20_cat"/>
</dbReference>
<dbReference type="InterPro" id="IPR029018">
    <property type="entry name" value="Hex-like_dom2"/>
</dbReference>
<evidence type="ECO:0000256" key="2">
    <source>
        <dbReference type="ARBA" id="ARBA00022801"/>
    </source>
</evidence>
<dbReference type="Proteomes" id="UP001055868">
    <property type="component" value="Chromosome"/>
</dbReference>
<keyword evidence="3" id="KW-0326">Glycosidase</keyword>
<comment type="similarity">
    <text evidence="1">Belongs to the glycosyl hydrolase 20 family.</text>
</comment>
<dbReference type="PANTHER" id="PTHR43678">
    <property type="entry name" value="PUTATIVE (AFU_ORTHOLOGUE AFUA_2G00640)-RELATED"/>
    <property type="match status" value="1"/>
</dbReference>
<evidence type="ECO:0000259" key="5">
    <source>
        <dbReference type="Pfam" id="PF00728"/>
    </source>
</evidence>
<evidence type="ECO:0000256" key="1">
    <source>
        <dbReference type="ARBA" id="ARBA00006285"/>
    </source>
</evidence>
<dbReference type="PROSITE" id="PS51318">
    <property type="entry name" value="TAT"/>
    <property type="match status" value="1"/>
</dbReference>
<evidence type="ECO:0000259" key="6">
    <source>
        <dbReference type="Pfam" id="PF02838"/>
    </source>
</evidence>
<dbReference type="Pfam" id="PF02838">
    <property type="entry name" value="Glyco_hydro_20b"/>
    <property type="match status" value="1"/>
</dbReference>
<keyword evidence="2" id="KW-0378">Hydrolase</keyword>
<dbReference type="InterPro" id="IPR052764">
    <property type="entry name" value="GH20_Enzymes"/>
</dbReference>
<gene>
    <name evidence="7" type="ORF">M4486_14965</name>
</gene>
<keyword evidence="8" id="KW-1185">Reference proteome</keyword>
<dbReference type="PANTHER" id="PTHR43678:SF1">
    <property type="entry name" value="BETA-N-ACETYLHEXOSAMINIDASE"/>
    <property type="match status" value="1"/>
</dbReference>
<dbReference type="InterPro" id="IPR017853">
    <property type="entry name" value="GH"/>
</dbReference>
<feature type="region of interest" description="Disordered" evidence="4">
    <location>
        <begin position="59"/>
        <end position="91"/>
    </location>
</feature>
<dbReference type="SUPFAM" id="SSF51445">
    <property type="entry name" value="(Trans)glycosidases"/>
    <property type="match status" value="1"/>
</dbReference>
<evidence type="ECO:0000313" key="8">
    <source>
        <dbReference type="Proteomes" id="UP001055868"/>
    </source>
</evidence>
<feature type="region of interest" description="Disordered" evidence="4">
    <location>
        <begin position="159"/>
        <end position="178"/>
    </location>
</feature>
<accession>A0ABY4N6Y3</accession>
<dbReference type="InterPro" id="IPR015882">
    <property type="entry name" value="HEX_bac_N"/>
</dbReference>
<feature type="domain" description="Glycoside hydrolase family 20 catalytic" evidence="5">
    <location>
        <begin position="279"/>
        <end position="537"/>
    </location>
</feature>
<evidence type="ECO:0000256" key="4">
    <source>
        <dbReference type="SAM" id="MobiDB-lite"/>
    </source>
</evidence>
<dbReference type="Pfam" id="PF00728">
    <property type="entry name" value="Glyco_hydro_20"/>
    <property type="match status" value="1"/>
</dbReference>